<feature type="compositionally biased region" description="Basic and acidic residues" evidence="1">
    <location>
        <begin position="31"/>
        <end position="42"/>
    </location>
</feature>
<dbReference type="KEGG" id="pif:PITG_22075"/>
<sequence length="165" mass="18722">MIATINCPAHHSNRYKHKAPKSPRSAVTQDQADKRLEQEQQKNDGALPEISDPYSETQKTWLDGRRLPRLPYDASLSYKCWPTLLRVPQVSGATHLAQRFLLFSTQTSSQVAVVSDFAAPTILNNFVNLLLYDQNGKKTYHGYHRHATSDWRLDVCGHHPMPPTS</sequence>
<proteinExistence type="predicted"/>
<dbReference type="HOGENOM" id="CLU_1614022_0_0_1"/>
<dbReference type="VEuPathDB" id="FungiDB:PITG_22075"/>
<evidence type="ECO:0000256" key="1">
    <source>
        <dbReference type="SAM" id="MobiDB-lite"/>
    </source>
</evidence>
<name>D0P4W2_PHYIT</name>
<dbReference type="EMBL" id="DS029087">
    <property type="protein sequence ID" value="EEY53071.1"/>
    <property type="molecule type" value="Genomic_DNA"/>
</dbReference>
<reference evidence="3" key="1">
    <citation type="journal article" date="2009" name="Nature">
        <title>Genome sequence and analysis of the Irish potato famine pathogen Phytophthora infestans.</title>
        <authorList>
            <consortium name="The Broad Institute Genome Sequencing Platform"/>
            <person name="Haas B.J."/>
            <person name="Kamoun S."/>
            <person name="Zody M.C."/>
            <person name="Jiang R.H."/>
            <person name="Handsaker R.E."/>
            <person name="Cano L.M."/>
            <person name="Grabherr M."/>
            <person name="Kodira C.D."/>
            <person name="Raffaele S."/>
            <person name="Torto-Alalibo T."/>
            <person name="Bozkurt T.O."/>
            <person name="Ah-Fong A.M."/>
            <person name="Alvarado L."/>
            <person name="Anderson V.L."/>
            <person name="Armstrong M.R."/>
            <person name="Avrova A."/>
            <person name="Baxter L."/>
            <person name="Beynon J."/>
            <person name="Boevink P.C."/>
            <person name="Bollmann S.R."/>
            <person name="Bos J.I."/>
            <person name="Bulone V."/>
            <person name="Cai G."/>
            <person name="Cakir C."/>
            <person name="Carrington J.C."/>
            <person name="Chawner M."/>
            <person name="Conti L."/>
            <person name="Costanzo S."/>
            <person name="Ewan R."/>
            <person name="Fahlgren N."/>
            <person name="Fischbach M.A."/>
            <person name="Fugelstad J."/>
            <person name="Gilroy E.M."/>
            <person name="Gnerre S."/>
            <person name="Green P.J."/>
            <person name="Grenville-Briggs L.J."/>
            <person name="Griffith J."/>
            <person name="Grunwald N.J."/>
            <person name="Horn K."/>
            <person name="Horner N.R."/>
            <person name="Hu C.H."/>
            <person name="Huitema E."/>
            <person name="Jeong D.H."/>
            <person name="Jones A.M."/>
            <person name="Jones J.D."/>
            <person name="Jones R.W."/>
            <person name="Karlsson E.K."/>
            <person name="Kunjeti S.G."/>
            <person name="Lamour K."/>
            <person name="Liu Z."/>
            <person name="Ma L."/>
            <person name="Maclean D."/>
            <person name="Chibucos M.C."/>
            <person name="McDonald H."/>
            <person name="McWalters J."/>
            <person name="Meijer H.J."/>
            <person name="Morgan W."/>
            <person name="Morris P.F."/>
            <person name="Munro C.A."/>
            <person name="O'Neill K."/>
            <person name="Ospina-Giraldo M."/>
            <person name="Pinzon A."/>
            <person name="Pritchard L."/>
            <person name="Ramsahoye B."/>
            <person name="Ren Q."/>
            <person name="Restrepo S."/>
            <person name="Roy S."/>
            <person name="Sadanandom A."/>
            <person name="Savidor A."/>
            <person name="Schornack S."/>
            <person name="Schwartz D.C."/>
            <person name="Schumann U.D."/>
            <person name="Schwessinger B."/>
            <person name="Seyer L."/>
            <person name="Sharpe T."/>
            <person name="Silvar C."/>
            <person name="Song J."/>
            <person name="Studholme D.J."/>
            <person name="Sykes S."/>
            <person name="Thines M."/>
            <person name="van de Vondervoort P.J."/>
            <person name="Phuntumart V."/>
            <person name="Wawra S."/>
            <person name="Weide R."/>
            <person name="Win J."/>
            <person name="Young C."/>
            <person name="Zhou S."/>
            <person name="Fry W."/>
            <person name="Meyers B.C."/>
            <person name="van West P."/>
            <person name="Ristaino J."/>
            <person name="Govers F."/>
            <person name="Birch P.R."/>
            <person name="Whisson S.C."/>
            <person name="Judelson H.S."/>
            <person name="Nusbaum C."/>
        </authorList>
    </citation>
    <scope>NUCLEOTIDE SEQUENCE [LARGE SCALE GENOMIC DNA]</scope>
    <source>
        <strain evidence="3">T30-4</strain>
    </source>
</reference>
<gene>
    <name evidence="2" type="ORF">PITG_22075</name>
</gene>
<feature type="region of interest" description="Disordered" evidence="1">
    <location>
        <begin position="1"/>
        <end position="53"/>
    </location>
</feature>
<keyword evidence="3" id="KW-1185">Reference proteome</keyword>
<feature type="compositionally biased region" description="Basic residues" evidence="1">
    <location>
        <begin position="11"/>
        <end position="21"/>
    </location>
</feature>
<dbReference type="Proteomes" id="UP000006643">
    <property type="component" value="Unassembled WGS sequence"/>
</dbReference>
<evidence type="ECO:0000313" key="2">
    <source>
        <dbReference type="EMBL" id="EEY53071.1"/>
    </source>
</evidence>
<accession>D0P4W2</accession>
<evidence type="ECO:0000313" key="3">
    <source>
        <dbReference type="Proteomes" id="UP000006643"/>
    </source>
</evidence>
<dbReference type="InParanoid" id="D0P4W2"/>
<dbReference type="GeneID" id="9472868"/>
<organism evidence="2 3">
    <name type="scientific">Phytophthora infestans (strain T30-4)</name>
    <name type="common">Potato late blight agent</name>
    <dbReference type="NCBI Taxonomy" id="403677"/>
    <lineage>
        <taxon>Eukaryota</taxon>
        <taxon>Sar</taxon>
        <taxon>Stramenopiles</taxon>
        <taxon>Oomycota</taxon>
        <taxon>Peronosporomycetes</taxon>
        <taxon>Peronosporales</taxon>
        <taxon>Peronosporaceae</taxon>
        <taxon>Phytophthora</taxon>
    </lineage>
</organism>
<dbReference type="RefSeq" id="XP_002894735.1">
    <property type="nucleotide sequence ID" value="XM_002894689.1"/>
</dbReference>
<protein>
    <submittedName>
        <fullName evidence="2">Uncharacterized protein</fullName>
    </submittedName>
</protein>
<dbReference type="AlphaFoldDB" id="D0P4W2"/>